<dbReference type="PANTHER" id="PTHR10963">
    <property type="entry name" value="GLYCOSYL HYDROLASE-RELATED"/>
    <property type="match status" value="1"/>
</dbReference>
<dbReference type="InterPro" id="IPR043030">
    <property type="entry name" value="BGBP_N_sf"/>
</dbReference>
<dbReference type="InterPro" id="IPR050546">
    <property type="entry name" value="Glycosyl_Hydrlase_16"/>
</dbReference>
<evidence type="ECO:0000256" key="2">
    <source>
        <dbReference type="ARBA" id="ARBA00022588"/>
    </source>
</evidence>
<evidence type="ECO:0000256" key="3">
    <source>
        <dbReference type="ARBA" id="ARBA00022859"/>
    </source>
</evidence>
<evidence type="ECO:0000259" key="5">
    <source>
        <dbReference type="PROSITE" id="PS51969"/>
    </source>
</evidence>
<dbReference type="EMBL" id="GAMC01016756">
    <property type="protein sequence ID" value="JAB89799.1"/>
    <property type="molecule type" value="mRNA"/>
</dbReference>
<dbReference type="Gene3D" id="2.60.120.200">
    <property type="match status" value="1"/>
</dbReference>
<dbReference type="PROSITE" id="PS51969">
    <property type="entry name" value="CBM39"/>
    <property type="match status" value="1"/>
</dbReference>
<dbReference type="InterPro" id="IPR013320">
    <property type="entry name" value="ConA-like_dom_sf"/>
</dbReference>
<dbReference type="PROSITE" id="PS51762">
    <property type="entry name" value="GH16_2"/>
    <property type="match status" value="1"/>
</dbReference>
<dbReference type="AlphaFoldDB" id="W8BJL3"/>
<keyword evidence="2" id="KW-0399">Innate immunity</keyword>
<feature type="domain" description="GH16" evidence="4">
    <location>
        <begin position="155"/>
        <end position="490"/>
    </location>
</feature>
<protein>
    <submittedName>
        <fullName evidence="6">Gram-negative bacteria-binding protein 2</fullName>
    </submittedName>
</protein>
<gene>
    <name evidence="6" type="primary">BGBP2</name>
</gene>
<evidence type="ECO:0000256" key="1">
    <source>
        <dbReference type="ARBA" id="ARBA00008781"/>
    </source>
</evidence>
<dbReference type="SUPFAM" id="SSF49899">
    <property type="entry name" value="Concanavalin A-like lectins/glucanases"/>
    <property type="match status" value="1"/>
</dbReference>
<sequence>FFLNKHSIRMRDLSLLNVLFICFCCCCYGAMAYQIPRVTLELLNDGFRVSIPDEPGVTMVVFNIEIDQQCPVLLDLITEQRGNFWMSEQLTYKLERNSKVKINVMAMHTTGLFSRTDLVVISENFAAIYQTIKEGDEPIDTCAAQPESVDNTAKASETKVFIENRLSDKLYKSNDQIFNEEFINGKLPNWNKDEYISSNAIGDRSEDFVLYSKNNTNLSVSQQTLLITPSISKYNSQSTFTIDRCTPPACYENNNYVCEYMKERTRTYMYPPPVSSARINTKDKFSFQYGRIEIDAKLPEGDWLFPYIMLVPDKENCTKRKQLRISHATSNDLLNLRIRGGPVVINGRPNPSKPSKHMFDRMSYMTIRGDVEKPNGYHNYTLVWTSQEIRLYFDNVKFGCISNNGEYDEPFHIVLGVGAGGHLEFPDTKSKPWRNGYNDAFTLFHYSFTDCCATGTPKVSCKEGKRSRICSKQWGPQATMAIRSVRVYAV</sequence>
<dbReference type="OrthoDB" id="4781at2759"/>
<organism evidence="6">
    <name type="scientific">Ceratitis capitata</name>
    <name type="common">Mediterranean fruit fly</name>
    <name type="synonym">Tephritis capitata</name>
    <dbReference type="NCBI Taxonomy" id="7213"/>
    <lineage>
        <taxon>Eukaryota</taxon>
        <taxon>Metazoa</taxon>
        <taxon>Ecdysozoa</taxon>
        <taxon>Arthropoda</taxon>
        <taxon>Hexapoda</taxon>
        <taxon>Insecta</taxon>
        <taxon>Pterygota</taxon>
        <taxon>Neoptera</taxon>
        <taxon>Endopterygota</taxon>
        <taxon>Diptera</taxon>
        <taxon>Brachycera</taxon>
        <taxon>Muscomorpha</taxon>
        <taxon>Tephritoidea</taxon>
        <taxon>Tephritidae</taxon>
        <taxon>Ceratitis</taxon>
        <taxon>Ceratitis</taxon>
    </lineage>
</organism>
<dbReference type="GO" id="GO:0005975">
    <property type="term" value="P:carbohydrate metabolic process"/>
    <property type="evidence" value="ECO:0007669"/>
    <property type="project" value="InterPro"/>
</dbReference>
<dbReference type="GO" id="GO:0004553">
    <property type="term" value="F:hydrolase activity, hydrolyzing O-glycosyl compounds"/>
    <property type="evidence" value="ECO:0007669"/>
    <property type="project" value="InterPro"/>
</dbReference>
<dbReference type="Gene3D" id="2.60.40.2140">
    <property type="entry name" value="Beta-1,3-glucan-recognition protein, N-terminal domain"/>
    <property type="match status" value="1"/>
</dbReference>
<keyword evidence="3" id="KW-0391">Immunity</keyword>
<evidence type="ECO:0000259" key="4">
    <source>
        <dbReference type="PROSITE" id="PS51762"/>
    </source>
</evidence>
<name>W8BJL3_CERCA</name>
<dbReference type="InterPro" id="IPR000757">
    <property type="entry name" value="Beta-glucanase-like"/>
</dbReference>
<dbReference type="GO" id="GO:0030246">
    <property type="term" value="F:carbohydrate binding"/>
    <property type="evidence" value="ECO:0007669"/>
    <property type="project" value="InterPro"/>
</dbReference>
<feature type="non-terminal residue" evidence="6">
    <location>
        <position position="1"/>
    </location>
</feature>
<comment type="similarity">
    <text evidence="1">Belongs to the insect beta-1,3-glucan binding protein family.</text>
</comment>
<reference evidence="6" key="1">
    <citation type="submission" date="2013-07" db="EMBL/GenBank/DDBJ databases">
        <authorList>
            <person name="Geib S."/>
        </authorList>
    </citation>
    <scope>NUCLEOTIDE SEQUENCE</scope>
</reference>
<reference evidence="6" key="2">
    <citation type="journal article" date="2014" name="BMC Genomics">
        <title>A genomic perspective to assessing quality of mass-reared SIT flies used in Mediterranean fruit fly (Ceratitis capitata) eradication in California.</title>
        <authorList>
            <person name="Calla B."/>
            <person name="Hall B."/>
            <person name="Hou S."/>
            <person name="Geib S.M."/>
        </authorList>
    </citation>
    <scope>NUCLEOTIDE SEQUENCE</scope>
</reference>
<accession>W8BJL3</accession>
<dbReference type="PANTHER" id="PTHR10963:SF60">
    <property type="entry name" value="GRAM-NEGATIVE BACTERIA-BINDING PROTEIN 1-RELATED"/>
    <property type="match status" value="1"/>
</dbReference>
<feature type="domain" description="CBM39" evidence="5">
    <location>
        <begin position="33"/>
        <end position="127"/>
    </location>
</feature>
<dbReference type="Pfam" id="PF15886">
    <property type="entry name" value="CBM39"/>
    <property type="match status" value="1"/>
</dbReference>
<proteinExistence type="evidence at transcript level"/>
<evidence type="ECO:0000313" key="6">
    <source>
        <dbReference type="EMBL" id="JAB89799.1"/>
    </source>
</evidence>
<dbReference type="InterPro" id="IPR031756">
    <property type="entry name" value="BGBP_N"/>
</dbReference>
<dbReference type="GO" id="GO:0045087">
    <property type="term" value="P:innate immune response"/>
    <property type="evidence" value="ECO:0007669"/>
    <property type="project" value="UniProtKB-KW"/>
</dbReference>